<proteinExistence type="predicted"/>
<dbReference type="Proteomes" id="UP000287033">
    <property type="component" value="Unassembled WGS sequence"/>
</dbReference>
<comment type="caution">
    <text evidence="2">The sequence shown here is derived from an EMBL/GenBank/DDBJ whole genome shotgun (WGS) entry which is preliminary data.</text>
</comment>
<accession>A0A401RX66</accession>
<feature type="region of interest" description="Disordered" evidence="1">
    <location>
        <begin position="26"/>
        <end position="59"/>
    </location>
</feature>
<organism evidence="2 3">
    <name type="scientific">Chiloscyllium punctatum</name>
    <name type="common">Brownbanded bambooshark</name>
    <name type="synonym">Hemiscyllium punctatum</name>
    <dbReference type="NCBI Taxonomy" id="137246"/>
    <lineage>
        <taxon>Eukaryota</taxon>
        <taxon>Metazoa</taxon>
        <taxon>Chordata</taxon>
        <taxon>Craniata</taxon>
        <taxon>Vertebrata</taxon>
        <taxon>Chondrichthyes</taxon>
        <taxon>Elasmobranchii</taxon>
        <taxon>Galeomorphii</taxon>
        <taxon>Galeoidea</taxon>
        <taxon>Orectolobiformes</taxon>
        <taxon>Hemiscylliidae</taxon>
        <taxon>Chiloscyllium</taxon>
    </lineage>
</organism>
<evidence type="ECO:0000313" key="3">
    <source>
        <dbReference type="Proteomes" id="UP000287033"/>
    </source>
</evidence>
<name>A0A401RX66_CHIPU</name>
<keyword evidence="3" id="KW-1185">Reference proteome</keyword>
<dbReference type="AlphaFoldDB" id="A0A401RX66"/>
<protein>
    <submittedName>
        <fullName evidence="2">Uncharacterized protein</fullName>
    </submittedName>
</protein>
<dbReference type="EMBL" id="BEZZ01000017">
    <property type="protein sequence ID" value="GCC22743.1"/>
    <property type="molecule type" value="Genomic_DNA"/>
</dbReference>
<feature type="non-terminal residue" evidence="2">
    <location>
        <position position="1"/>
    </location>
</feature>
<evidence type="ECO:0000313" key="2">
    <source>
        <dbReference type="EMBL" id="GCC22743.1"/>
    </source>
</evidence>
<sequence length="115" mass="12479">PRAAGNSLWIPGKHVLVSFRSASANTHRPVRHNGGAAADVSPVARAGETSPGPRSLRSGEVIRDFPEITSRHFPVTIAKPGESPHVVGVCDKWNKSKRDPVSWASMRWISRRLPG</sequence>
<reference evidence="2 3" key="1">
    <citation type="journal article" date="2018" name="Nat. Ecol. Evol.">
        <title>Shark genomes provide insights into elasmobranch evolution and the origin of vertebrates.</title>
        <authorList>
            <person name="Hara Y"/>
            <person name="Yamaguchi K"/>
            <person name="Onimaru K"/>
            <person name="Kadota M"/>
            <person name="Koyanagi M"/>
            <person name="Keeley SD"/>
            <person name="Tatsumi K"/>
            <person name="Tanaka K"/>
            <person name="Motone F"/>
            <person name="Kageyama Y"/>
            <person name="Nozu R"/>
            <person name="Adachi N"/>
            <person name="Nishimura O"/>
            <person name="Nakagawa R"/>
            <person name="Tanegashima C"/>
            <person name="Kiyatake I"/>
            <person name="Matsumoto R"/>
            <person name="Murakumo K"/>
            <person name="Nishida K"/>
            <person name="Terakita A"/>
            <person name="Kuratani S"/>
            <person name="Sato K"/>
            <person name="Hyodo S Kuraku.S."/>
        </authorList>
    </citation>
    <scope>NUCLEOTIDE SEQUENCE [LARGE SCALE GENOMIC DNA]</scope>
</reference>
<gene>
    <name evidence="2" type="ORF">chiPu_0001133</name>
</gene>
<evidence type="ECO:0000256" key="1">
    <source>
        <dbReference type="SAM" id="MobiDB-lite"/>
    </source>
</evidence>